<reference evidence="1 2" key="1">
    <citation type="submission" date="2024-01" db="EMBL/GenBank/DDBJ databases">
        <title>The genomes of 5 underutilized Papilionoideae crops provide insights into root nodulation and disease resistanc.</title>
        <authorList>
            <person name="Yuan L."/>
        </authorList>
    </citation>
    <scope>NUCLEOTIDE SEQUENCE [LARGE SCALE GENOMIC DNA]</scope>
    <source>
        <strain evidence="1">ZHUSHIDOU_FW_LH</strain>
        <tissue evidence="1">Leaf</tissue>
    </source>
</reference>
<evidence type="ECO:0000313" key="2">
    <source>
        <dbReference type="Proteomes" id="UP001372338"/>
    </source>
</evidence>
<gene>
    <name evidence="1" type="ORF">RIF29_03863</name>
</gene>
<accession>A0AAN9J0L8</accession>
<evidence type="ECO:0000313" key="1">
    <source>
        <dbReference type="EMBL" id="KAK7289867.1"/>
    </source>
</evidence>
<proteinExistence type="predicted"/>
<dbReference type="EMBL" id="JAYWIO010000001">
    <property type="protein sequence ID" value="KAK7289867.1"/>
    <property type="molecule type" value="Genomic_DNA"/>
</dbReference>
<protein>
    <submittedName>
        <fullName evidence="1">Uncharacterized protein</fullName>
    </submittedName>
</protein>
<dbReference type="AlphaFoldDB" id="A0AAN9J0L8"/>
<name>A0AAN9J0L8_CROPI</name>
<comment type="caution">
    <text evidence="1">The sequence shown here is derived from an EMBL/GenBank/DDBJ whole genome shotgun (WGS) entry which is preliminary data.</text>
</comment>
<keyword evidence="2" id="KW-1185">Reference proteome</keyword>
<organism evidence="1 2">
    <name type="scientific">Crotalaria pallida</name>
    <name type="common">Smooth rattlebox</name>
    <name type="synonym">Crotalaria striata</name>
    <dbReference type="NCBI Taxonomy" id="3830"/>
    <lineage>
        <taxon>Eukaryota</taxon>
        <taxon>Viridiplantae</taxon>
        <taxon>Streptophyta</taxon>
        <taxon>Embryophyta</taxon>
        <taxon>Tracheophyta</taxon>
        <taxon>Spermatophyta</taxon>
        <taxon>Magnoliopsida</taxon>
        <taxon>eudicotyledons</taxon>
        <taxon>Gunneridae</taxon>
        <taxon>Pentapetalae</taxon>
        <taxon>rosids</taxon>
        <taxon>fabids</taxon>
        <taxon>Fabales</taxon>
        <taxon>Fabaceae</taxon>
        <taxon>Papilionoideae</taxon>
        <taxon>50 kb inversion clade</taxon>
        <taxon>genistoids sensu lato</taxon>
        <taxon>core genistoids</taxon>
        <taxon>Crotalarieae</taxon>
        <taxon>Crotalaria</taxon>
    </lineage>
</organism>
<dbReference type="Proteomes" id="UP001372338">
    <property type="component" value="Unassembled WGS sequence"/>
</dbReference>
<sequence>MKDCKETVDTSTDNDFDVTDLGADFSKGNAFKRFSDDYVEACVPSALKKKKLPTNDSEVVLKDKNAMESTVMSEGSVKVGEVALNETNTAAFGLIGGSVKLNEVAANNSIDYTLKPDAQNK</sequence>